<keyword evidence="5" id="KW-1185">Reference proteome</keyword>
<keyword evidence="1" id="KW-0378">Hydrolase</keyword>
<dbReference type="GO" id="GO:0045820">
    <property type="term" value="P:negative regulation of glycolytic process"/>
    <property type="evidence" value="ECO:0007669"/>
    <property type="project" value="TreeGrafter"/>
</dbReference>
<dbReference type="PROSITE" id="PS00175">
    <property type="entry name" value="PG_MUTASE"/>
    <property type="match status" value="1"/>
</dbReference>
<evidence type="ECO:0008006" key="6">
    <source>
        <dbReference type="Google" id="ProtNLM"/>
    </source>
</evidence>
<dbReference type="SMART" id="SM00855">
    <property type="entry name" value="PGAM"/>
    <property type="match status" value="1"/>
</dbReference>
<reference evidence="5" key="1">
    <citation type="journal article" date="2017" name="Nat. Ecol. Evol.">
        <title>Genome expansion and lineage-specific genetic innovations in the forest pathogenic fungi Armillaria.</title>
        <authorList>
            <person name="Sipos G."/>
            <person name="Prasanna A.N."/>
            <person name="Walter M.C."/>
            <person name="O'Connor E."/>
            <person name="Balint B."/>
            <person name="Krizsan K."/>
            <person name="Kiss B."/>
            <person name="Hess J."/>
            <person name="Varga T."/>
            <person name="Slot J."/>
            <person name="Riley R."/>
            <person name="Boka B."/>
            <person name="Rigling D."/>
            <person name="Barry K."/>
            <person name="Lee J."/>
            <person name="Mihaltcheva S."/>
            <person name="LaButti K."/>
            <person name="Lipzen A."/>
            <person name="Waldron R."/>
            <person name="Moloney N.M."/>
            <person name="Sperisen C."/>
            <person name="Kredics L."/>
            <person name="Vagvoelgyi C."/>
            <person name="Patrignani A."/>
            <person name="Fitzpatrick D."/>
            <person name="Nagy I."/>
            <person name="Doyle S."/>
            <person name="Anderson J.B."/>
            <person name="Grigoriev I.V."/>
            <person name="Gueldener U."/>
            <person name="Muensterkoetter M."/>
            <person name="Nagy L.G."/>
        </authorList>
    </citation>
    <scope>NUCLEOTIDE SEQUENCE [LARGE SCALE GENOMIC DNA]</scope>
    <source>
        <strain evidence="5">C18/9</strain>
    </source>
</reference>
<evidence type="ECO:0000313" key="4">
    <source>
        <dbReference type="EMBL" id="SJL12195.1"/>
    </source>
</evidence>
<evidence type="ECO:0000256" key="2">
    <source>
        <dbReference type="PIRSR" id="PIRSR613078-1"/>
    </source>
</evidence>
<dbReference type="GO" id="GO:0004331">
    <property type="term" value="F:fructose-2,6-bisphosphate 2-phosphatase activity"/>
    <property type="evidence" value="ECO:0007669"/>
    <property type="project" value="TreeGrafter"/>
</dbReference>
<dbReference type="Gene3D" id="3.40.50.1240">
    <property type="entry name" value="Phosphoglycerate mutase-like"/>
    <property type="match status" value="1"/>
</dbReference>
<dbReference type="EMBL" id="FUEG01000016">
    <property type="protein sequence ID" value="SJL12195.1"/>
    <property type="molecule type" value="Genomic_DNA"/>
</dbReference>
<dbReference type="PANTHER" id="PTHR46517">
    <property type="entry name" value="FRUCTOSE-2,6-BISPHOSPHATASE TIGAR"/>
    <property type="match status" value="1"/>
</dbReference>
<gene>
    <name evidence="4" type="ORF">ARMOST_15617</name>
</gene>
<feature type="binding site" evidence="3">
    <location>
        <begin position="10"/>
        <end position="17"/>
    </location>
    <ligand>
        <name>substrate</name>
    </ligand>
</feature>
<dbReference type="InterPro" id="IPR051695">
    <property type="entry name" value="Phosphoglycerate_Mutase"/>
</dbReference>
<accession>A0A284RTZ8</accession>
<dbReference type="Proteomes" id="UP000219338">
    <property type="component" value="Unassembled WGS sequence"/>
</dbReference>
<evidence type="ECO:0000313" key="5">
    <source>
        <dbReference type="Proteomes" id="UP000219338"/>
    </source>
</evidence>
<dbReference type="SUPFAM" id="SSF53254">
    <property type="entry name" value="Phosphoglycerate mutase-like"/>
    <property type="match status" value="1"/>
</dbReference>
<dbReference type="InterPro" id="IPR001345">
    <property type="entry name" value="PG/BPGM_mutase_AS"/>
</dbReference>
<dbReference type="CDD" id="cd07067">
    <property type="entry name" value="HP_PGM_like"/>
    <property type="match status" value="1"/>
</dbReference>
<dbReference type="GO" id="GO:0043456">
    <property type="term" value="P:regulation of pentose-phosphate shunt"/>
    <property type="evidence" value="ECO:0007669"/>
    <property type="project" value="TreeGrafter"/>
</dbReference>
<dbReference type="PANTHER" id="PTHR46517:SF1">
    <property type="entry name" value="FRUCTOSE-2,6-BISPHOSPHATASE TIGAR"/>
    <property type="match status" value="1"/>
</dbReference>
<dbReference type="STRING" id="47428.A0A284RTZ8"/>
<dbReference type="OrthoDB" id="354304at2759"/>
<organism evidence="4 5">
    <name type="scientific">Armillaria ostoyae</name>
    <name type="common">Armillaria root rot fungus</name>
    <dbReference type="NCBI Taxonomy" id="47428"/>
    <lineage>
        <taxon>Eukaryota</taxon>
        <taxon>Fungi</taxon>
        <taxon>Dikarya</taxon>
        <taxon>Basidiomycota</taxon>
        <taxon>Agaricomycotina</taxon>
        <taxon>Agaricomycetes</taxon>
        <taxon>Agaricomycetidae</taxon>
        <taxon>Agaricales</taxon>
        <taxon>Marasmiineae</taxon>
        <taxon>Physalacriaceae</taxon>
        <taxon>Armillaria</taxon>
    </lineage>
</organism>
<feature type="active site" description="Proton donor/acceptor" evidence="2">
    <location>
        <position position="85"/>
    </location>
</feature>
<evidence type="ECO:0000256" key="3">
    <source>
        <dbReference type="PIRSR" id="PIRSR613078-2"/>
    </source>
</evidence>
<evidence type="ECO:0000256" key="1">
    <source>
        <dbReference type="ARBA" id="ARBA00022801"/>
    </source>
</evidence>
<sequence length="220" mass="24736">MIAARIYLVRHGETDANRQEIVQGQLDTYLNKSGIEQAALVSEALQKIPFDEGYSSDLSRASKTAEMILKNHPRVQLCEQSGLRERHLGRLQGQTHAQKRAFGDINSDPTAEKSDAFVKRSLSWWDNSIRHHLETLPDKATPYHILVVSHGGFISTLIKNLAAKKRVVKAVNVDDWRCYNCSVSIIDIRKDGKAELVQYSDISHLGSRKVVESNADTEDK</sequence>
<feature type="binding site" evidence="3">
    <location>
        <position position="60"/>
    </location>
    <ligand>
        <name>substrate</name>
    </ligand>
</feature>
<dbReference type="GO" id="GO:0005829">
    <property type="term" value="C:cytosol"/>
    <property type="evidence" value="ECO:0007669"/>
    <property type="project" value="TreeGrafter"/>
</dbReference>
<dbReference type="Pfam" id="PF00300">
    <property type="entry name" value="His_Phos_1"/>
    <property type="match status" value="1"/>
</dbReference>
<feature type="active site" description="Tele-phosphohistidine intermediate" evidence="2">
    <location>
        <position position="11"/>
    </location>
</feature>
<proteinExistence type="predicted"/>
<dbReference type="InterPro" id="IPR013078">
    <property type="entry name" value="His_Pase_superF_clade-1"/>
</dbReference>
<dbReference type="AlphaFoldDB" id="A0A284RTZ8"/>
<dbReference type="OMA" id="DANNERW"/>
<dbReference type="InterPro" id="IPR029033">
    <property type="entry name" value="His_PPase_superfam"/>
</dbReference>
<protein>
    <recommendedName>
        <fullName evidence="6">Phosphoglycerate mutase</fullName>
    </recommendedName>
</protein>
<name>A0A284RTZ8_ARMOS</name>